<keyword evidence="2 9" id="KW-0479">Metal-binding</keyword>
<dbReference type="HAMAP" id="MF_02127">
    <property type="entry name" value="Glucose_DH"/>
    <property type="match status" value="1"/>
</dbReference>
<evidence type="ECO:0000313" key="12">
    <source>
        <dbReference type="EMBL" id="ARM74853.1"/>
    </source>
</evidence>
<organism evidence="12 13">
    <name type="scientific">Acidianus manzaensis</name>
    <dbReference type="NCBI Taxonomy" id="282676"/>
    <lineage>
        <taxon>Archaea</taxon>
        <taxon>Thermoproteota</taxon>
        <taxon>Thermoprotei</taxon>
        <taxon>Sulfolobales</taxon>
        <taxon>Sulfolobaceae</taxon>
        <taxon>Acidianus</taxon>
    </lineage>
</organism>
<dbReference type="InterPro" id="IPR050129">
    <property type="entry name" value="Zn_alcohol_dh"/>
</dbReference>
<feature type="binding site" evidence="9">
    <location>
        <begin position="191"/>
        <end position="194"/>
    </location>
    <ligand>
        <name>NADP(+)</name>
        <dbReference type="ChEBI" id="CHEBI:58349"/>
    </ligand>
</feature>
<keyword evidence="13" id="KW-1185">Reference proteome</keyword>
<dbReference type="OrthoDB" id="41394at2157"/>
<evidence type="ECO:0000256" key="2">
    <source>
        <dbReference type="ARBA" id="ARBA00022723"/>
    </source>
</evidence>
<dbReference type="Pfam" id="PF16912">
    <property type="entry name" value="Glu_dehyd_C"/>
    <property type="match status" value="1"/>
</dbReference>
<comment type="catalytic activity">
    <reaction evidence="9">
        <text>D-glucose + NAD(+) = D-glucono-1,5-lactone + NADH + H(+)</text>
        <dbReference type="Rhea" id="RHEA:14293"/>
        <dbReference type="ChEBI" id="CHEBI:4167"/>
        <dbReference type="ChEBI" id="CHEBI:15378"/>
        <dbReference type="ChEBI" id="CHEBI:16217"/>
        <dbReference type="ChEBI" id="CHEBI:57540"/>
        <dbReference type="ChEBI" id="CHEBI:57945"/>
        <dbReference type="EC" id="1.1.1.47"/>
    </reaction>
</comment>
<dbReference type="InterPro" id="IPR002328">
    <property type="entry name" value="ADH_Zn_CS"/>
</dbReference>
<dbReference type="InterPro" id="IPR026583">
    <property type="entry name" value="Glc_1-DH_arc"/>
</dbReference>
<dbReference type="AlphaFoldDB" id="A0A1W6JX63"/>
<dbReference type="GO" id="GO:0047934">
    <property type="term" value="F:glucose 1-dehydrogenase (NAD+) activity"/>
    <property type="evidence" value="ECO:0007669"/>
    <property type="project" value="RHEA"/>
</dbReference>
<dbReference type="Pfam" id="PF08240">
    <property type="entry name" value="ADH_N"/>
    <property type="match status" value="1"/>
</dbReference>
<evidence type="ECO:0000256" key="6">
    <source>
        <dbReference type="ARBA" id="ARBA00023002"/>
    </source>
</evidence>
<keyword evidence="3 9" id="KW-0547">Nucleotide-binding</keyword>
<comment type="caution">
    <text evidence="9">Lacks conserved residue(s) required for the propagation of feature annotation.</text>
</comment>
<feature type="binding site" evidence="9">
    <location>
        <position position="157"/>
    </location>
    <ligand>
        <name>substrate</name>
    </ligand>
</feature>
<dbReference type="PANTHER" id="PTHR43401:SF2">
    <property type="entry name" value="L-THREONINE 3-DEHYDROGENASE"/>
    <property type="match status" value="1"/>
</dbReference>
<sequence>MKAIVIKPHVIGMEVKNIDLEEKLGKNQVRIKTLYTGVCGTDRGLVNNKLSFVRAPEGWDELILGHEAFGIIEEVGEDVTEFKKGDYVVPVVRRGCGVCLNCKIGRQDFCETGNFVEAGIRGKHGFMREEFVDDEMYLVRVPESIKDIAVLTEPLSNVVKAIDEVMQVQRRMVWNCPDGAYDCRNAYVVGTGPIGTFYSILLRTYGFNVFMLNRRDPSPAEEYVSKRINAQFVNTTKSEEMNKLPKADIIVDSSGFPSAFIPLLSKINKNGILVLFGTETGDKTPIDADLVSFMVENNIAVIGSVNANKMNFKESVNYLTMWKEKYGELLNRMITTVVSPEEANTILEKKPKGEIKSVIKWSD</sequence>
<dbReference type="GO" id="GO:0051262">
    <property type="term" value="P:protein tetramerization"/>
    <property type="evidence" value="ECO:0007669"/>
    <property type="project" value="UniProtKB-ARBA"/>
</dbReference>
<keyword evidence="6 9" id="KW-0560">Oxidoreductase</keyword>
<dbReference type="GO" id="GO:0070403">
    <property type="term" value="F:NAD+ binding"/>
    <property type="evidence" value="ECO:0007669"/>
    <property type="project" value="UniProtKB-UniRule"/>
</dbReference>
<evidence type="ECO:0000259" key="10">
    <source>
        <dbReference type="Pfam" id="PF08240"/>
    </source>
</evidence>
<evidence type="ECO:0000313" key="13">
    <source>
        <dbReference type="Proteomes" id="UP000193404"/>
    </source>
</evidence>
<evidence type="ECO:0000256" key="8">
    <source>
        <dbReference type="ARBA" id="ARBA00023277"/>
    </source>
</evidence>
<evidence type="ECO:0000256" key="3">
    <source>
        <dbReference type="ARBA" id="ARBA00022741"/>
    </source>
</evidence>
<dbReference type="GO" id="GO:0008270">
    <property type="term" value="F:zinc ion binding"/>
    <property type="evidence" value="ECO:0007669"/>
    <property type="project" value="UniProtKB-UniRule"/>
</dbReference>
<comment type="function">
    <text evidence="9">Catalyzes the NAD(P)(+)-dependent oxidation of D-glucose to D-gluconate via gluconolactone. Can utilize both NAD(+) and NADP(+) as electron acceptor. Is involved in the degradation of glucose through a non-phosphorylative variant of the Entner-Doudoroff pathway.</text>
</comment>
<feature type="binding site" evidence="9">
    <location>
        <begin position="213"/>
        <end position="215"/>
    </location>
    <ligand>
        <name>NADP(+)</name>
        <dbReference type="ChEBI" id="CHEBI:58349"/>
    </ligand>
</feature>
<feature type="binding site" evidence="9">
    <location>
        <position position="153"/>
    </location>
    <ligand>
        <name>substrate</name>
    </ligand>
</feature>
<evidence type="ECO:0000256" key="4">
    <source>
        <dbReference type="ARBA" id="ARBA00022833"/>
    </source>
</evidence>
<evidence type="ECO:0000256" key="5">
    <source>
        <dbReference type="ARBA" id="ARBA00022857"/>
    </source>
</evidence>
<feature type="domain" description="Alcohol dehydrogenase-like N-terminal" evidence="10">
    <location>
        <begin position="25"/>
        <end position="143"/>
    </location>
</feature>
<dbReference type="EMBL" id="CP020477">
    <property type="protein sequence ID" value="ARM74853.1"/>
    <property type="molecule type" value="Genomic_DNA"/>
</dbReference>
<dbReference type="SUPFAM" id="SSF50129">
    <property type="entry name" value="GroES-like"/>
    <property type="match status" value="1"/>
</dbReference>
<dbReference type="GO" id="GO:0019595">
    <property type="term" value="P:non-phosphorylated glucose catabolic process"/>
    <property type="evidence" value="ECO:0007669"/>
    <property type="project" value="UniProtKB-UniRule"/>
</dbReference>
<proteinExistence type="inferred from homology"/>
<reference evidence="12 13" key="1">
    <citation type="submission" date="2017-03" db="EMBL/GenBank/DDBJ databases">
        <title>Sulfur activation and transportation mechanism of thermophilic Archaea Acidianus manzaensis YN-25.</title>
        <authorList>
            <person name="Ma Y."/>
            <person name="Yang Y."/>
            <person name="Xia J."/>
        </authorList>
    </citation>
    <scope>NUCLEOTIDE SEQUENCE [LARGE SCALE GENOMIC DNA]</scope>
    <source>
        <strain evidence="12 13">YN-25</strain>
    </source>
</reference>
<dbReference type="GO" id="GO:0005536">
    <property type="term" value="F:D-glucose binding"/>
    <property type="evidence" value="ECO:0007669"/>
    <property type="project" value="UniProtKB-UniRule"/>
</dbReference>
<feature type="binding site" evidence="9">
    <location>
        <position position="41"/>
    </location>
    <ligand>
        <name>substrate</name>
    </ligand>
</feature>
<comment type="similarity">
    <text evidence="9">Belongs to the zinc-containing alcohol dehydrogenase family. Glucose 1-dehydrogenase subfamily.</text>
</comment>
<feature type="binding site" evidence="9">
    <location>
        <position position="350"/>
    </location>
    <ligand>
        <name>NADP(+)</name>
        <dbReference type="ChEBI" id="CHEBI:58349"/>
    </ligand>
</feature>
<gene>
    <name evidence="9" type="primary">gdh</name>
    <name evidence="12" type="ORF">B6F84_01630</name>
</gene>
<dbReference type="KEGG" id="aman:B6F84_01630"/>
<keyword evidence="7 9" id="KW-0520">NAD</keyword>
<dbReference type="EC" id="1.1.1.47" evidence="9"/>
<dbReference type="PANTHER" id="PTHR43401">
    <property type="entry name" value="L-THREONINE 3-DEHYDROGENASE"/>
    <property type="match status" value="1"/>
</dbReference>
<evidence type="ECO:0000256" key="9">
    <source>
        <dbReference type="HAMAP-Rule" id="MF_02127"/>
    </source>
</evidence>
<dbReference type="InterPro" id="IPR031640">
    <property type="entry name" value="Glu_dehyd_C"/>
</dbReference>
<dbReference type="SUPFAM" id="SSF51735">
    <property type="entry name" value="NAD(P)-binding Rossmann-fold domains"/>
    <property type="match status" value="1"/>
</dbReference>
<feature type="domain" description="Glucose dehydrogenase C-terminal" evidence="11">
    <location>
        <begin position="147"/>
        <end position="360"/>
    </location>
</feature>
<dbReference type="InterPro" id="IPR036291">
    <property type="entry name" value="NAD(P)-bd_dom_sf"/>
</dbReference>
<evidence type="ECO:0000259" key="11">
    <source>
        <dbReference type="Pfam" id="PF16912"/>
    </source>
</evidence>
<dbReference type="InterPro" id="IPR013154">
    <property type="entry name" value="ADH-like_N"/>
</dbReference>
<keyword evidence="5 9" id="KW-0521">NADP</keyword>
<evidence type="ECO:0000256" key="7">
    <source>
        <dbReference type="ARBA" id="ARBA00023027"/>
    </source>
</evidence>
<dbReference type="Gene3D" id="3.90.180.10">
    <property type="entry name" value="Medium-chain alcohol dehydrogenases, catalytic domain"/>
    <property type="match status" value="1"/>
</dbReference>
<feature type="binding site" evidence="9">
    <location>
        <position position="306"/>
    </location>
    <ligand>
        <name>substrate</name>
    </ligand>
</feature>
<dbReference type="Proteomes" id="UP000193404">
    <property type="component" value="Chromosome"/>
</dbReference>
<dbReference type="InterPro" id="IPR011032">
    <property type="entry name" value="GroES-like_sf"/>
</dbReference>
<dbReference type="Gene3D" id="3.40.50.720">
    <property type="entry name" value="NAD(P)-binding Rossmann-like Domain"/>
    <property type="match status" value="1"/>
</dbReference>
<feature type="binding site" evidence="9">
    <location>
        <begin position="304"/>
        <end position="306"/>
    </location>
    <ligand>
        <name>NADP(+)</name>
        <dbReference type="ChEBI" id="CHEBI:58349"/>
    </ligand>
</feature>
<keyword evidence="4 9" id="KW-0862">Zinc</keyword>
<accession>A0A1W6JX63</accession>
<dbReference type="GO" id="GO:0047935">
    <property type="term" value="F:glucose 1-dehydrogenase (NADP+) activity"/>
    <property type="evidence" value="ECO:0007669"/>
    <property type="project" value="RHEA"/>
</dbReference>
<dbReference type="CDD" id="cd08230">
    <property type="entry name" value="glucose_DH"/>
    <property type="match status" value="1"/>
</dbReference>
<keyword evidence="8 9" id="KW-0119">Carbohydrate metabolism</keyword>
<dbReference type="STRING" id="282676.B6F84_01630"/>
<feature type="binding site" evidence="9">
    <location>
        <position position="117"/>
    </location>
    <ligand>
        <name>substrate</name>
    </ligand>
</feature>
<dbReference type="GeneID" id="41589579"/>
<dbReference type="PROSITE" id="PS00059">
    <property type="entry name" value="ADH_ZINC"/>
    <property type="match status" value="1"/>
</dbReference>
<feature type="binding site" evidence="9">
    <location>
        <begin position="276"/>
        <end position="278"/>
    </location>
    <ligand>
        <name>NADP(+)</name>
        <dbReference type="ChEBI" id="CHEBI:58349"/>
    </ligand>
</feature>
<dbReference type="GO" id="GO:0070401">
    <property type="term" value="F:NADP+ binding"/>
    <property type="evidence" value="ECO:0007669"/>
    <property type="project" value="UniProtKB-UniRule"/>
</dbReference>
<comment type="cofactor">
    <cofactor evidence="1">
        <name>Zn(2+)</name>
        <dbReference type="ChEBI" id="CHEBI:29105"/>
    </cofactor>
</comment>
<evidence type="ECO:0000256" key="1">
    <source>
        <dbReference type="ARBA" id="ARBA00001947"/>
    </source>
</evidence>
<name>A0A1W6JX63_9CREN</name>
<protein>
    <recommendedName>
        <fullName evidence="9">Glucose 1-dehydrogenase</fullName>
        <shortName evidence="9">GDH</shortName>
        <shortName evidence="9">GlcDH</shortName>
        <ecNumber evidence="9">1.1.1.47</ecNumber>
    </recommendedName>
</protein>
<dbReference type="RefSeq" id="WP_148690604.1">
    <property type="nucleotide sequence ID" value="NZ_CP020477.1"/>
</dbReference>
<comment type="catalytic activity">
    <reaction evidence="9">
        <text>D-glucose + NADP(+) = D-glucono-1,5-lactone + NADPH + H(+)</text>
        <dbReference type="Rhea" id="RHEA:14405"/>
        <dbReference type="ChEBI" id="CHEBI:4167"/>
        <dbReference type="ChEBI" id="CHEBI:15378"/>
        <dbReference type="ChEBI" id="CHEBI:16217"/>
        <dbReference type="ChEBI" id="CHEBI:57783"/>
        <dbReference type="ChEBI" id="CHEBI:58349"/>
        <dbReference type="EC" id="1.1.1.47"/>
    </reaction>
</comment>